<evidence type="ECO:0000256" key="1">
    <source>
        <dbReference type="ARBA" id="ARBA00009993"/>
    </source>
</evidence>
<protein>
    <recommendedName>
        <fullName evidence="3">Skp1-related protein</fullName>
    </recommendedName>
</protein>
<comment type="caution">
    <text evidence="6">The sequence shown here is derived from an EMBL/GenBank/DDBJ whole genome shotgun (WGS) entry which is preliminary data.</text>
</comment>
<dbReference type="InterPro" id="IPR016897">
    <property type="entry name" value="SKP1"/>
</dbReference>
<dbReference type="SUPFAM" id="SSF54695">
    <property type="entry name" value="POZ domain"/>
    <property type="match status" value="1"/>
</dbReference>
<comment type="pathway">
    <text evidence="3">Protein modification; protein ubiquitination.</text>
</comment>
<dbReference type="InterPro" id="IPR001232">
    <property type="entry name" value="SKP1-like"/>
</dbReference>
<feature type="region of interest" description="Disordered" evidence="4">
    <location>
        <begin position="1"/>
        <end position="26"/>
    </location>
</feature>
<comment type="similarity">
    <text evidence="1 3">Belongs to the SKP1 family.</text>
</comment>
<dbReference type="InterPro" id="IPR011333">
    <property type="entry name" value="SKP1/BTB/POZ_sf"/>
</dbReference>
<name>A0AAD4MHX3_9BILA</name>
<reference evidence="6" key="1">
    <citation type="submission" date="2022-01" db="EMBL/GenBank/DDBJ databases">
        <title>Genome Sequence Resource for Two Populations of Ditylenchus destructor, the Migratory Endoparasitic Phytonematode.</title>
        <authorList>
            <person name="Zhang H."/>
            <person name="Lin R."/>
            <person name="Xie B."/>
        </authorList>
    </citation>
    <scope>NUCLEOTIDE SEQUENCE</scope>
    <source>
        <strain evidence="6">BazhouSP</strain>
    </source>
</reference>
<evidence type="ECO:0000256" key="3">
    <source>
        <dbReference type="PIRNR" id="PIRNR028729"/>
    </source>
</evidence>
<dbReference type="SMART" id="SM00512">
    <property type="entry name" value="Skp1"/>
    <property type="match status" value="1"/>
</dbReference>
<gene>
    <name evidence="6" type="ORF">DdX_19438</name>
</gene>
<organism evidence="6 7">
    <name type="scientific">Ditylenchus destructor</name>
    <dbReference type="NCBI Taxonomy" id="166010"/>
    <lineage>
        <taxon>Eukaryota</taxon>
        <taxon>Metazoa</taxon>
        <taxon>Ecdysozoa</taxon>
        <taxon>Nematoda</taxon>
        <taxon>Chromadorea</taxon>
        <taxon>Rhabditida</taxon>
        <taxon>Tylenchina</taxon>
        <taxon>Tylenchomorpha</taxon>
        <taxon>Sphaerularioidea</taxon>
        <taxon>Anguinidae</taxon>
        <taxon>Anguininae</taxon>
        <taxon>Ditylenchus</taxon>
    </lineage>
</organism>
<keyword evidence="2 3" id="KW-0833">Ubl conjugation pathway</keyword>
<feature type="compositionally biased region" description="Polar residues" evidence="4">
    <location>
        <begin position="1"/>
        <end position="21"/>
    </location>
</feature>
<accession>A0AAD4MHX3</accession>
<dbReference type="GO" id="GO:0006511">
    <property type="term" value="P:ubiquitin-dependent protein catabolic process"/>
    <property type="evidence" value="ECO:0007669"/>
    <property type="project" value="InterPro"/>
</dbReference>
<dbReference type="SUPFAM" id="SSF81382">
    <property type="entry name" value="Skp1 dimerisation domain-like"/>
    <property type="match status" value="1"/>
</dbReference>
<evidence type="ECO:0000313" key="7">
    <source>
        <dbReference type="Proteomes" id="UP001201812"/>
    </source>
</evidence>
<sequence length="189" mass="21701">MASDGPATSNASGTENLNPPNVNDDKLIKCQPGDNESDAIEVPFKQIKQSHTFDNMFRDLGCELDENFVFPMPAVKPEIFQRIVEWTANHIGVPDPEVKEDPATRERTWFTLNDYENKFYDVPVDILAEVLTAANYLDIKHLYMYGCQKLAALIKDKSPEEIRELFGLEDDLTPEEKEEIKRQNVWCNY</sequence>
<keyword evidence="7" id="KW-1185">Reference proteome</keyword>
<evidence type="ECO:0000256" key="4">
    <source>
        <dbReference type="SAM" id="MobiDB-lite"/>
    </source>
</evidence>
<evidence type="ECO:0000256" key="2">
    <source>
        <dbReference type="ARBA" id="ARBA00022786"/>
    </source>
</evidence>
<evidence type="ECO:0000259" key="5">
    <source>
        <dbReference type="Pfam" id="PF01466"/>
    </source>
</evidence>
<dbReference type="InterPro" id="IPR036296">
    <property type="entry name" value="SKP1-like_dim_sf"/>
</dbReference>
<feature type="domain" description="SKP1 component dimerisation" evidence="5">
    <location>
        <begin position="140"/>
        <end position="187"/>
    </location>
</feature>
<dbReference type="Gene3D" id="3.30.710.10">
    <property type="entry name" value="Potassium Channel Kv1.1, Chain A"/>
    <property type="match status" value="1"/>
</dbReference>
<dbReference type="PIRSF" id="PIRSF028729">
    <property type="entry name" value="E3_ubiquit_lig_SCF_Skp"/>
    <property type="match status" value="1"/>
</dbReference>
<dbReference type="PANTHER" id="PTHR11165">
    <property type="entry name" value="SKP1"/>
    <property type="match status" value="1"/>
</dbReference>
<comment type="function">
    <text evidence="3">Probable essential component of SCF (SKP1-CUL1-F-box protein) E3 ubiquitin-protein ligase complexes, which mediate the ubiquitination and subsequent proteasomal degradation of target proteins. Regulates cell proliferation during embryonic and larval development.</text>
</comment>
<dbReference type="Proteomes" id="UP001201812">
    <property type="component" value="Unassembled WGS sequence"/>
</dbReference>
<dbReference type="EMBL" id="JAKKPZ010000379">
    <property type="protein sequence ID" value="KAI1695719.1"/>
    <property type="molecule type" value="Genomic_DNA"/>
</dbReference>
<proteinExistence type="inferred from homology"/>
<dbReference type="InterPro" id="IPR016072">
    <property type="entry name" value="Skp1_comp_dimer"/>
</dbReference>
<dbReference type="AlphaFoldDB" id="A0AAD4MHX3"/>
<evidence type="ECO:0000313" key="6">
    <source>
        <dbReference type="EMBL" id="KAI1695719.1"/>
    </source>
</evidence>
<dbReference type="Pfam" id="PF01466">
    <property type="entry name" value="Skp1"/>
    <property type="match status" value="1"/>
</dbReference>